<accession>A0A5B7KG94</accession>
<keyword evidence="2" id="KW-1185">Reference proteome</keyword>
<reference evidence="1 2" key="1">
    <citation type="submission" date="2019-05" db="EMBL/GenBank/DDBJ databases">
        <title>Another draft genome of Portunus trituberculatus and its Hox gene families provides insights of decapod evolution.</title>
        <authorList>
            <person name="Jeong J.-H."/>
            <person name="Song I."/>
            <person name="Kim S."/>
            <person name="Choi T."/>
            <person name="Kim D."/>
            <person name="Ryu S."/>
            <person name="Kim W."/>
        </authorList>
    </citation>
    <scope>NUCLEOTIDE SEQUENCE [LARGE SCALE GENOMIC DNA]</scope>
    <source>
        <tissue evidence="1">Muscle</tissue>
    </source>
</reference>
<gene>
    <name evidence="1" type="ORF">E2C01_099987</name>
</gene>
<dbReference type="Proteomes" id="UP000324222">
    <property type="component" value="Unassembled WGS sequence"/>
</dbReference>
<organism evidence="1 2">
    <name type="scientific">Portunus trituberculatus</name>
    <name type="common">Swimming crab</name>
    <name type="synonym">Neptunus trituberculatus</name>
    <dbReference type="NCBI Taxonomy" id="210409"/>
    <lineage>
        <taxon>Eukaryota</taxon>
        <taxon>Metazoa</taxon>
        <taxon>Ecdysozoa</taxon>
        <taxon>Arthropoda</taxon>
        <taxon>Crustacea</taxon>
        <taxon>Multicrustacea</taxon>
        <taxon>Malacostraca</taxon>
        <taxon>Eumalacostraca</taxon>
        <taxon>Eucarida</taxon>
        <taxon>Decapoda</taxon>
        <taxon>Pleocyemata</taxon>
        <taxon>Brachyura</taxon>
        <taxon>Eubrachyura</taxon>
        <taxon>Portunoidea</taxon>
        <taxon>Portunidae</taxon>
        <taxon>Portuninae</taxon>
        <taxon>Portunus</taxon>
    </lineage>
</organism>
<name>A0A5B7KG94_PORTR</name>
<proteinExistence type="predicted"/>
<protein>
    <submittedName>
        <fullName evidence="1">Uncharacterized protein</fullName>
    </submittedName>
</protein>
<dbReference type="EMBL" id="VSRR010140435">
    <property type="protein sequence ID" value="MPD04308.1"/>
    <property type="molecule type" value="Genomic_DNA"/>
</dbReference>
<evidence type="ECO:0000313" key="2">
    <source>
        <dbReference type="Proteomes" id="UP000324222"/>
    </source>
</evidence>
<sequence>MTHPVFPCRLSARKHSRRSVWVVYRAPRHTVSSWRVRQAAFKLFLWRHPKLVDSSD</sequence>
<dbReference type="AlphaFoldDB" id="A0A5B7KG94"/>
<comment type="caution">
    <text evidence="1">The sequence shown here is derived from an EMBL/GenBank/DDBJ whole genome shotgun (WGS) entry which is preliminary data.</text>
</comment>
<evidence type="ECO:0000313" key="1">
    <source>
        <dbReference type="EMBL" id="MPD04308.1"/>
    </source>
</evidence>